<dbReference type="SUPFAM" id="SSF140990">
    <property type="entry name" value="FtsH protease domain-like"/>
    <property type="match status" value="1"/>
</dbReference>
<keyword evidence="1" id="KW-0812">Transmembrane</keyword>
<dbReference type="EMBL" id="JAUJFL010000001">
    <property type="protein sequence ID" value="KAK2615475.1"/>
    <property type="molecule type" value="Genomic_DNA"/>
</dbReference>
<evidence type="ECO:0008006" key="4">
    <source>
        <dbReference type="Google" id="ProtNLM"/>
    </source>
</evidence>
<evidence type="ECO:0000313" key="2">
    <source>
        <dbReference type="EMBL" id="KAK2615475.1"/>
    </source>
</evidence>
<feature type="transmembrane region" description="Helical" evidence="1">
    <location>
        <begin position="212"/>
        <end position="229"/>
    </location>
</feature>
<evidence type="ECO:0000313" key="3">
    <source>
        <dbReference type="Proteomes" id="UP001265746"/>
    </source>
</evidence>
<sequence length="299" mass="31951">MAPTIINPNALRSLDIPKSPNAAMLLAAKRALSEAGPDVLRTAARGLLISRSSLAVTADAQKITLGAIAAYIVVIAILWPLPKFLGGFDVLWPFKMLVIAFHESGHALCAMLTGGKVESVSLSPDQGGKTTFRGGKKFITLPAGYLGSSLIGALLTFCGFNIVASKIASLVVGPVFLLLIWWGRKDWLTILTVLAAAGLLVAGWFIADAEALRYIILFIGVMSSLYSVWDIYDDLIRRKVNESDASKFAEEYGGSSHCWGVIWAIISLCFMAAGIVAGIAAFPQTTAEQQEDSDDFIPT</sequence>
<feature type="transmembrane region" description="Helical" evidence="1">
    <location>
        <begin position="163"/>
        <end position="182"/>
    </location>
</feature>
<dbReference type="AlphaFoldDB" id="A0AAD9SS97"/>
<feature type="transmembrane region" description="Helical" evidence="1">
    <location>
        <begin position="138"/>
        <end position="157"/>
    </location>
</feature>
<feature type="transmembrane region" description="Helical" evidence="1">
    <location>
        <begin position="261"/>
        <end position="282"/>
    </location>
</feature>
<dbReference type="GO" id="GO:0006508">
    <property type="term" value="P:proteolysis"/>
    <property type="evidence" value="ECO:0007669"/>
    <property type="project" value="InterPro"/>
</dbReference>
<dbReference type="PANTHER" id="PTHR33979:SF2">
    <property type="entry name" value="PEPTIDASE M50B-LIKE-DOMAIN-CONTAINING PROTEIN"/>
    <property type="match status" value="1"/>
</dbReference>
<name>A0AAD9SS97_PHOAM</name>
<comment type="caution">
    <text evidence="2">The sequence shown here is derived from an EMBL/GenBank/DDBJ whole genome shotgun (WGS) entry which is preliminary data.</text>
</comment>
<organism evidence="2 3">
    <name type="scientific">Phomopsis amygdali</name>
    <name type="common">Fusicoccum amygdali</name>
    <dbReference type="NCBI Taxonomy" id="1214568"/>
    <lineage>
        <taxon>Eukaryota</taxon>
        <taxon>Fungi</taxon>
        <taxon>Dikarya</taxon>
        <taxon>Ascomycota</taxon>
        <taxon>Pezizomycotina</taxon>
        <taxon>Sordariomycetes</taxon>
        <taxon>Sordariomycetidae</taxon>
        <taxon>Diaporthales</taxon>
        <taxon>Diaporthaceae</taxon>
        <taxon>Diaporthe</taxon>
    </lineage>
</organism>
<dbReference type="PANTHER" id="PTHR33979">
    <property type="entry name" value="OS02G0221600 PROTEIN"/>
    <property type="match status" value="1"/>
</dbReference>
<proteinExistence type="predicted"/>
<protein>
    <recommendedName>
        <fullName evidence="4">Peptidase M50B-like-domain-containing protein</fullName>
    </recommendedName>
</protein>
<reference evidence="2" key="1">
    <citation type="submission" date="2023-06" db="EMBL/GenBank/DDBJ databases">
        <authorList>
            <person name="Noh H."/>
        </authorList>
    </citation>
    <scope>NUCLEOTIDE SEQUENCE</scope>
    <source>
        <strain evidence="2">DUCC20226</strain>
    </source>
</reference>
<keyword evidence="3" id="KW-1185">Reference proteome</keyword>
<evidence type="ECO:0000256" key="1">
    <source>
        <dbReference type="SAM" id="Phobius"/>
    </source>
</evidence>
<feature type="transmembrane region" description="Helical" evidence="1">
    <location>
        <begin position="63"/>
        <end position="82"/>
    </location>
</feature>
<dbReference type="Pfam" id="PF13398">
    <property type="entry name" value="Peptidase_M50B"/>
    <property type="match status" value="1"/>
</dbReference>
<keyword evidence="1" id="KW-0472">Membrane</keyword>
<dbReference type="InterPro" id="IPR037219">
    <property type="entry name" value="Peptidase_M41-like"/>
</dbReference>
<dbReference type="GO" id="GO:0005524">
    <property type="term" value="F:ATP binding"/>
    <property type="evidence" value="ECO:0007669"/>
    <property type="project" value="InterPro"/>
</dbReference>
<accession>A0AAD9SS97</accession>
<dbReference type="GO" id="GO:0004176">
    <property type="term" value="F:ATP-dependent peptidase activity"/>
    <property type="evidence" value="ECO:0007669"/>
    <property type="project" value="InterPro"/>
</dbReference>
<dbReference type="GO" id="GO:0004222">
    <property type="term" value="F:metalloendopeptidase activity"/>
    <property type="evidence" value="ECO:0007669"/>
    <property type="project" value="InterPro"/>
</dbReference>
<keyword evidence="1" id="KW-1133">Transmembrane helix</keyword>
<gene>
    <name evidence="2" type="ORF">N8I77_002226</name>
</gene>
<feature type="transmembrane region" description="Helical" evidence="1">
    <location>
        <begin position="187"/>
        <end position="206"/>
    </location>
</feature>
<dbReference type="Proteomes" id="UP001265746">
    <property type="component" value="Unassembled WGS sequence"/>
</dbReference>
<dbReference type="InterPro" id="IPR049500">
    <property type="entry name" value="Peptidase_M50B-like"/>
</dbReference>